<organism evidence="1 2">
    <name type="scientific">Holotrichia oblita</name>
    <name type="common">Chafer beetle</name>
    <dbReference type="NCBI Taxonomy" id="644536"/>
    <lineage>
        <taxon>Eukaryota</taxon>
        <taxon>Metazoa</taxon>
        <taxon>Ecdysozoa</taxon>
        <taxon>Arthropoda</taxon>
        <taxon>Hexapoda</taxon>
        <taxon>Insecta</taxon>
        <taxon>Pterygota</taxon>
        <taxon>Neoptera</taxon>
        <taxon>Endopterygota</taxon>
        <taxon>Coleoptera</taxon>
        <taxon>Polyphaga</taxon>
        <taxon>Scarabaeiformia</taxon>
        <taxon>Scarabaeidae</taxon>
        <taxon>Melolonthinae</taxon>
        <taxon>Holotrichia</taxon>
    </lineage>
</organism>
<proteinExistence type="predicted"/>
<name>A0ACB9TP62_HOLOL</name>
<accession>A0ACB9TP62</accession>
<comment type="caution">
    <text evidence="1">The sequence shown here is derived from an EMBL/GenBank/DDBJ whole genome shotgun (WGS) entry which is preliminary data.</text>
</comment>
<dbReference type="EMBL" id="CM043016">
    <property type="protein sequence ID" value="KAI4468584.1"/>
    <property type="molecule type" value="Genomic_DNA"/>
</dbReference>
<sequence>MDYEKEQARLLRLFEEVNSGEEYDDEEETGEEDNIEERPDDIDTEQEFNDDEAKEIDVTGPYFVGRDKRTKWSKHCPPKNVRTRKENLTIHLPGAKDYVKGKAFTEIWECFFDREILSKILKMVSELYGVYDFVFGHLNIPEYITQKIYSSKLHRRDLEFLAAFACQNEKYFTFEDLIEVLEECNPYFNEETRHVIRNEFDWLREPCSDVPAMTYMYNIATRSVLSLDGNIPKQNGNIVWEPPHENPILSNEEVCNCMECDRGYVYFGQERCLYIMDNLQ</sequence>
<gene>
    <name evidence="1" type="ORF">MML48_2g00020276</name>
</gene>
<dbReference type="Proteomes" id="UP001056778">
    <property type="component" value="Chromosome 2"/>
</dbReference>
<protein>
    <submittedName>
        <fullName evidence="1">Uncharacterized protein</fullName>
    </submittedName>
</protein>
<evidence type="ECO:0000313" key="2">
    <source>
        <dbReference type="Proteomes" id="UP001056778"/>
    </source>
</evidence>
<keyword evidence="2" id="KW-1185">Reference proteome</keyword>
<evidence type="ECO:0000313" key="1">
    <source>
        <dbReference type="EMBL" id="KAI4468584.1"/>
    </source>
</evidence>
<reference evidence="1" key="1">
    <citation type="submission" date="2022-04" db="EMBL/GenBank/DDBJ databases">
        <title>Chromosome-scale genome assembly of Holotrichia oblita Faldermann.</title>
        <authorList>
            <person name="Rongchong L."/>
        </authorList>
    </citation>
    <scope>NUCLEOTIDE SEQUENCE</scope>
    <source>
        <strain evidence="1">81SQS9</strain>
    </source>
</reference>